<reference evidence="1" key="1">
    <citation type="submission" date="2022-04" db="EMBL/GenBank/DDBJ databases">
        <title>Genome of the entomopathogenic fungus Entomophthora muscae.</title>
        <authorList>
            <person name="Elya C."/>
            <person name="Lovett B.R."/>
            <person name="Lee E."/>
            <person name="Macias A.M."/>
            <person name="Hajek A.E."/>
            <person name="De Bivort B.L."/>
            <person name="Kasson M.T."/>
            <person name="De Fine Licht H.H."/>
            <person name="Stajich J.E."/>
        </authorList>
    </citation>
    <scope>NUCLEOTIDE SEQUENCE</scope>
    <source>
        <strain evidence="1">Berkeley</strain>
    </source>
</reference>
<comment type="caution">
    <text evidence="1">The sequence shown here is derived from an EMBL/GenBank/DDBJ whole genome shotgun (WGS) entry which is preliminary data.</text>
</comment>
<organism evidence="1 2">
    <name type="scientific">Entomophthora muscae</name>
    <dbReference type="NCBI Taxonomy" id="34485"/>
    <lineage>
        <taxon>Eukaryota</taxon>
        <taxon>Fungi</taxon>
        <taxon>Fungi incertae sedis</taxon>
        <taxon>Zoopagomycota</taxon>
        <taxon>Entomophthoromycotina</taxon>
        <taxon>Entomophthoromycetes</taxon>
        <taxon>Entomophthorales</taxon>
        <taxon>Entomophthoraceae</taxon>
        <taxon>Entomophthora</taxon>
    </lineage>
</organism>
<keyword evidence="2" id="KW-1185">Reference proteome</keyword>
<evidence type="ECO:0000313" key="2">
    <source>
        <dbReference type="Proteomes" id="UP001165960"/>
    </source>
</evidence>
<gene>
    <name evidence="1" type="ORF">DSO57_1035798</name>
</gene>
<protein>
    <submittedName>
        <fullName evidence="1">Uncharacterized protein</fullName>
    </submittedName>
</protein>
<dbReference type="EMBL" id="QTSX02002455">
    <property type="protein sequence ID" value="KAJ9075477.1"/>
    <property type="molecule type" value="Genomic_DNA"/>
</dbReference>
<evidence type="ECO:0000313" key="1">
    <source>
        <dbReference type="EMBL" id="KAJ9075477.1"/>
    </source>
</evidence>
<accession>A0ACC2TLV8</accession>
<dbReference type="Proteomes" id="UP001165960">
    <property type="component" value="Unassembled WGS sequence"/>
</dbReference>
<proteinExistence type="predicted"/>
<sequence>MNPILRLGFPVACLCCASEHDIFCLNSGQVDNQATTPSRDQPAGLPQALYRPPGAPFGPLQFTEYLPNLAYLEYSLETILIVNPLARKRETEYIGCE</sequence>
<name>A0ACC2TLV8_9FUNG</name>